<dbReference type="AlphaFoldDB" id="A0A1H9RCX3"/>
<dbReference type="EMBL" id="FOGJ01000009">
    <property type="protein sequence ID" value="SER70385.1"/>
    <property type="molecule type" value="Genomic_DNA"/>
</dbReference>
<protein>
    <submittedName>
        <fullName evidence="1">Uncharacterized protein</fullName>
    </submittedName>
</protein>
<accession>A0A1H9RCX3</accession>
<reference evidence="1 2" key="1">
    <citation type="submission" date="2016-10" db="EMBL/GenBank/DDBJ databases">
        <authorList>
            <person name="de Groot N.N."/>
        </authorList>
    </citation>
    <scope>NUCLEOTIDE SEQUENCE [LARGE SCALE GENOMIC DNA]</scope>
    <source>
        <strain evidence="1 2">AR40</strain>
    </source>
</reference>
<dbReference type="OrthoDB" id="1650869at2"/>
<dbReference type="Pfam" id="PF20092">
    <property type="entry name" value="DUF6483"/>
    <property type="match status" value="1"/>
</dbReference>
<proteinExistence type="predicted"/>
<evidence type="ECO:0000313" key="2">
    <source>
        <dbReference type="Proteomes" id="UP000182584"/>
    </source>
</evidence>
<dbReference type="RefSeq" id="WP_074755698.1">
    <property type="nucleotide sequence ID" value="NZ_FOGJ01000009.1"/>
</dbReference>
<dbReference type="InterPro" id="IPR045507">
    <property type="entry name" value="DUF6483"/>
</dbReference>
<dbReference type="Proteomes" id="UP000182584">
    <property type="component" value="Unassembled WGS sequence"/>
</dbReference>
<sequence>MTFDDEKDYIMRIIKEMARVLFSLMLGKKYVAVEMERNNGYEVSGRKLNELLGMIDCGEINRAENLLLESIDYYDKQSVAAAALFYQYLSEKEEGFLTEHDFSKEEVLDGMNRLLQKSGYGDVIDIVNGSLTI</sequence>
<name>A0A1H9RCX3_BUTFI</name>
<evidence type="ECO:0000313" key="1">
    <source>
        <dbReference type="EMBL" id="SER70385.1"/>
    </source>
</evidence>
<gene>
    <name evidence="1" type="ORF">SAMN04487884_109113</name>
</gene>
<organism evidence="1 2">
    <name type="scientific">Butyrivibrio fibrisolvens</name>
    <dbReference type="NCBI Taxonomy" id="831"/>
    <lineage>
        <taxon>Bacteria</taxon>
        <taxon>Bacillati</taxon>
        <taxon>Bacillota</taxon>
        <taxon>Clostridia</taxon>
        <taxon>Lachnospirales</taxon>
        <taxon>Lachnospiraceae</taxon>
        <taxon>Butyrivibrio</taxon>
    </lineage>
</organism>